<evidence type="ECO:0000256" key="4">
    <source>
        <dbReference type="ARBA" id="ARBA00022553"/>
    </source>
</evidence>
<dbReference type="InterPro" id="IPR051552">
    <property type="entry name" value="HptR"/>
</dbReference>
<comment type="caution">
    <text evidence="13">The sequence shown here is derived from an EMBL/GenBank/DDBJ whole genome shotgun (WGS) entry which is preliminary data.</text>
</comment>
<keyword evidence="7" id="KW-0238">DNA-binding</keyword>
<keyword evidence="3" id="KW-0963">Cytoplasm</keyword>
<dbReference type="InterPro" id="IPR020449">
    <property type="entry name" value="Tscrpt_reg_AraC-type_HTH"/>
</dbReference>
<evidence type="ECO:0000313" key="14">
    <source>
        <dbReference type="Proteomes" id="UP000255036"/>
    </source>
</evidence>
<dbReference type="CDD" id="cd17536">
    <property type="entry name" value="REC_YesN-like"/>
    <property type="match status" value="1"/>
</dbReference>
<protein>
    <recommendedName>
        <fullName evidence="2">Stage 0 sporulation protein A homolog</fullName>
    </recommendedName>
</protein>
<dbReference type="Proteomes" id="UP000255036">
    <property type="component" value="Unassembled WGS sequence"/>
</dbReference>
<evidence type="ECO:0000256" key="2">
    <source>
        <dbReference type="ARBA" id="ARBA00018672"/>
    </source>
</evidence>
<dbReference type="SMART" id="SM00342">
    <property type="entry name" value="HTH_ARAC"/>
    <property type="match status" value="1"/>
</dbReference>
<dbReference type="PRINTS" id="PR00032">
    <property type="entry name" value="HTHARAC"/>
</dbReference>
<evidence type="ECO:0000256" key="5">
    <source>
        <dbReference type="ARBA" id="ARBA00023012"/>
    </source>
</evidence>
<evidence type="ECO:0000256" key="3">
    <source>
        <dbReference type="ARBA" id="ARBA00022490"/>
    </source>
</evidence>
<dbReference type="PROSITE" id="PS01124">
    <property type="entry name" value="HTH_ARAC_FAMILY_2"/>
    <property type="match status" value="1"/>
</dbReference>
<dbReference type="PROSITE" id="PS50110">
    <property type="entry name" value="RESPONSE_REGULATORY"/>
    <property type="match status" value="1"/>
</dbReference>
<name>A0A371AXB3_9FIRM</name>
<reference evidence="13 14" key="1">
    <citation type="submission" date="2018-07" db="EMBL/GenBank/DDBJ databases">
        <title>Anaerosacharophilus polymeroproducens gen. nov. sp. nov., an anaerobic bacterium isolated from salt field.</title>
        <authorList>
            <person name="Kim W."/>
            <person name="Yang S.-H."/>
            <person name="Oh J."/>
            <person name="Lee J.-H."/>
            <person name="Kwon K.K."/>
        </authorList>
    </citation>
    <scope>NUCLEOTIDE SEQUENCE [LARGE SCALE GENOMIC DNA]</scope>
    <source>
        <strain evidence="13 14">MCWD5</strain>
    </source>
</reference>
<keyword evidence="6" id="KW-0805">Transcription regulation</keyword>
<evidence type="ECO:0000256" key="8">
    <source>
        <dbReference type="ARBA" id="ARBA00023163"/>
    </source>
</evidence>
<dbReference type="GO" id="GO:0000160">
    <property type="term" value="P:phosphorelay signal transduction system"/>
    <property type="evidence" value="ECO:0007669"/>
    <property type="project" value="UniProtKB-KW"/>
</dbReference>
<dbReference type="Pfam" id="PF12833">
    <property type="entry name" value="HTH_18"/>
    <property type="match status" value="1"/>
</dbReference>
<evidence type="ECO:0000313" key="13">
    <source>
        <dbReference type="EMBL" id="RDU24216.1"/>
    </source>
</evidence>
<evidence type="ECO:0000256" key="9">
    <source>
        <dbReference type="ARBA" id="ARBA00024867"/>
    </source>
</evidence>
<keyword evidence="8" id="KW-0804">Transcription</keyword>
<dbReference type="InterPro" id="IPR009057">
    <property type="entry name" value="Homeodomain-like_sf"/>
</dbReference>
<dbReference type="GO" id="GO:0003700">
    <property type="term" value="F:DNA-binding transcription factor activity"/>
    <property type="evidence" value="ECO:0007669"/>
    <property type="project" value="InterPro"/>
</dbReference>
<evidence type="ECO:0000256" key="10">
    <source>
        <dbReference type="PROSITE-ProRule" id="PRU00169"/>
    </source>
</evidence>
<feature type="domain" description="Response regulatory" evidence="12">
    <location>
        <begin position="3"/>
        <end position="120"/>
    </location>
</feature>
<dbReference type="Gene3D" id="3.40.50.2300">
    <property type="match status" value="1"/>
</dbReference>
<accession>A0A371AXB3</accession>
<dbReference type="EMBL" id="QRCT01000014">
    <property type="protein sequence ID" value="RDU24216.1"/>
    <property type="molecule type" value="Genomic_DNA"/>
</dbReference>
<dbReference type="PANTHER" id="PTHR42713:SF3">
    <property type="entry name" value="TRANSCRIPTIONAL REGULATORY PROTEIN HPTR"/>
    <property type="match status" value="1"/>
</dbReference>
<keyword evidence="14" id="KW-1185">Reference proteome</keyword>
<dbReference type="GO" id="GO:0005737">
    <property type="term" value="C:cytoplasm"/>
    <property type="evidence" value="ECO:0007669"/>
    <property type="project" value="UniProtKB-SubCell"/>
</dbReference>
<evidence type="ECO:0000256" key="1">
    <source>
        <dbReference type="ARBA" id="ARBA00004496"/>
    </source>
</evidence>
<dbReference type="SMART" id="SM00448">
    <property type="entry name" value="REC"/>
    <property type="match status" value="1"/>
</dbReference>
<dbReference type="SUPFAM" id="SSF46689">
    <property type="entry name" value="Homeodomain-like"/>
    <property type="match status" value="2"/>
</dbReference>
<keyword evidence="5" id="KW-0902">Two-component regulatory system</keyword>
<keyword evidence="4 10" id="KW-0597">Phosphoprotein</keyword>
<dbReference type="SUPFAM" id="SSF52172">
    <property type="entry name" value="CheY-like"/>
    <property type="match status" value="1"/>
</dbReference>
<dbReference type="InterPro" id="IPR018060">
    <property type="entry name" value="HTH_AraC"/>
</dbReference>
<dbReference type="PANTHER" id="PTHR42713">
    <property type="entry name" value="HISTIDINE KINASE-RELATED"/>
    <property type="match status" value="1"/>
</dbReference>
<dbReference type="GO" id="GO:0043565">
    <property type="term" value="F:sequence-specific DNA binding"/>
    <property type="evidence" value="ECO:0007669"/>
    <property type="project" value="InterPro"/>
</dbReference>
<dbReference type="OrthoDB" id="9794370at2"/>
<evidence type="ECO:0000259" key="12">
    <source>
        <dbReference type="PROSITE" id="PS50110"/>
    </source>
</evidence>
<proteinExistence type="predicted"/>
<dbReference type="InterPro" id="IPR011006">
    <property type="entry name" value="CheY-like_superfamily"/>
</dbReference>
<feature type="modified residue" description="4-aspartylphosphate" evidence="10">
    <location>
        <position position="55"/>
    </location>
</feature>
<evidence type="ECO:0000256" key="6">
    <source>
        <dbReference type="ARBA" id="ARBA00023015"/>
    </source>
</evidence>
<dbReference type="InterPro" id="IPR018062">
    <property type="entry name" value="HTH_AraC-typ_CS"/>
</dbReference>
<organism evidence="13 14">
    <name type="scientific">Anaerosacchariphilus polymeriproducens</name>
    <dbReference type="NCBI Taxonomy" id="1812858"/>
    <lineage>
        <taxon>Bacteria</taxon>
        <taxon>Bacillati</taxon>
        <taxon>Bacillota</taxon>
        <taxon>Clostridia</taxon>
        <taxon>Lachnospirales</taxon>
        <taxon>Lachnospiraceae</taxon>
        <taxon>Anaerosacchariphilus</taxon>
    </lineage>
</organism>
<comment type="subcellular location">
    <subcellularLocation>
        <location evidence="1">Cytoplasm</location>
    </subcellularLocation>
</comment>
<comment type="function">
    <text evidence="9">May play the central regulatory role in sporulation. It may be an element of the effector pathway responsible for the activation of sporulation genes in response to nutritional stress. Spo0A may act in concert with spo0H (a sigma factor) to control the expression of some genes that are critical to the sporulation process.</text>
</comment>
<dbReference type="Gene3D" id="1.10.10.60">
    <property type="entry name" value="Homeodomain-like"/>
    <property type="match status" value="2"/>
</dbReference>
<dbReference type="PROSITE" id="PS00041">
    <property type="entry name" value="HTH_ARAC_FAMILY_1"/>
    <property type="match status" value="1"/>
</dbReference>
<sequence>MLGVLIVDDEEKVCTLIQYLVDWEKMGLQVIGVANDGITAMGIIEEKHPDIVITDIQMPGYNGLEVIQQVRERYPEIYFIIISGYRQFDYAHQAIKFGVEDYLLKPIKQDELNSILDKIIKLKKSEEEIKTEQELLKQKLNVHSKKIKQNLLWDILNINEEFLDYTIEQLNNKYDCNFQSGIFQVLIFKADFSIELEQEKVHQMLDNKMIEMIEKEFQKDTIEQVTYLGEEGVYLLYNAAQEDKDLRWKLKHIRNKLNTLRDVFPGMFVTVGIGNYVKNVSELPKTVYDARNAILNRLFKGVGKNIVVTPSQQPGLEAADIINSEFQVKFLDYMDVYHLDGILQLLKKIERTLREEPNSDGILLLRLINDILDIYFLSLKKMQLEVDISQSKIEFMKIFYSCLNIEDVFEKLFHFIKENLETIMAERKNVEAEPIIEAKKYIIENYNNNLKFEELAEKLGFNYAYFSTLFKKETGQTLTEYVLSIRIQKAKNLLLDPEVSIMEVAESVGYSDLKYFGKQFKKVTNLSPKEYKKLFMQK</sequence>
<dbReference type="RefSeq" id="WP_115481240.1">
    <property type="nucleotide sequence ID" value="NZ_QRCT01000014.1"/>
</dbReference>
<gene>
    <name evidence="13" type="ORF">DWV06_05830</name>
</gene>
<dbReference type="AlphaFoldDB" id="A0A371AXB3"/>
<evidence type="ECO:0000259" key="11">
    <source>
        <dbReference type="PROSITE" id="PS01124"/>
    </source>
</evidence>
<dbReference type="InterPro" id="IPR001789">
    <property type="entry name" value="Sig_transdc_resp-reg_receiver"/>
</dbReference>
<feature type="domain" description="HTH araC/xylS-type" evidence="11">
    <location>
        <begin position="436"/>
        <end position="534"/>
    </location>
</feature>
<dbReference type="Pfam" id="PF00072">
    <property type="entry name" value="Response_reg"/>
    <property type="match status" value="1"/>
</dbReference>
<evidence type="ECO:0000256" key="7">
    <source>
        <dbReference type="ARBA" id="ARBA00023125"/>
    </source>
</evidence>